<evidence type="ECO:0000256" key="3">
    <source>
        <dbReference type="ARBA" id="ARBA00022840"/>
    </source>
</evidence>
<reference evidence="6 7" key="1">
    <citation type="journal article" date="2016" name="Nat. Commun.">
        <title>Thousands of microbial genomes shed light on interconnected biogeochemical processes in an aquifer system.</title>
        <authorList>
            <person name="Anantharaman K."/>
            <person name="Brown C.T."/>
            <person name="Hug L.A."/>
            <person name="Sharon I."/>
            <person name="Castelle C.J."/>
            <person name="Probst A.J."/>
            <person name="Thomas B.C."/>
            <person name="Singh A."/>
            <person name="Wilkins M.J."/>
            <person name="Karaoz U."/>
            <person name="Brodie E.L."/>
            <person name="Williams K.H."/>
            <person name="Hubbard S.S."/>
            <person name="Banfield J.F."/>
        </authorList>
    </citation>
    <scope>NUCLEOTIDE SEQUENCE [LARGE SCALE GENOMIC DNA]</scope>
</reference>
<accession>A0A1G2MLC8</accession>
<name>A0A1G2MLC8_9BACT</name>
<keyword evidence="1" id="KW-0547">Nucleotide-binding</keyword>
<dbReference type="InterPro" id="IPR045028">
    <property type="entry name" value="DinG/Rad3-like"/>
</dbReference>
<dbReference type="Pfam" id="PF04851">
    <property type="entry name" value="ResIII"/>
    <property type="match status" value="1"/>
</dbReference>
<dbReference type="Pfam" id="PF13307">
    <property type="entry name" value="Helicase_C_2"/>
    <property type="match status" value="1"/>
</dbReference>
<evidence type="ECO:0000259" key="5">
    <source>
        <dbReference type="PROSITE" id="PS51193"/>
    </source>
</evidence>
<evidence type="ECO:0000256" key="1">
    <source>
        <dbReference type="ARBA" id="ARBA00022741"/>
    </source>
</evidence>
<dbReference type="GO" id="GO:0003678">
    <property type="term" value="F:DNA helicase activity"/>
    <property type="evidence" value="ECO:0007669"/>
    <property type="project" value="TreeGrafter"/>
</dbReference>
<dbReference type="PANTHER" id="PTHR11472">
    <property type="entry name" value="DNA REPAIR DEAD HELICASE RAD3/XP-D SUBFAMILY MEMBER"/>
    <property type="match status" value="1"/>
</dbReference>
<dbReference type="GO" id="GO:0016818">
    <property type="term" value="F:hydrolase activity, acting on acid anhydrides, in phosphorus-containing anhydrides"/>
    <property type="evidence" value="ECO:0007669"/>
    <property type="project" value="InterPro"/>
</dbReference>
<sequence length="611" mass="69035">MKHHWLSWDELKSQFPTDGEFRDGMRPQQETGFRFIAENGSTILELPTGEGKTAIEVTIARTAEKHFQRCFLVTPTKTVLEQIRQRFPKDFTVALGRNDFPCFFYEREKFGLTSESKTKFKADEIPCSMLHTCPHRVNQETGEIKELGAIPCPYLKQKFEARNSRKPVLATLAFYLFSRLFSKDFPEPDVLIIDEAHKLPETVRGALSYDITDWHLEKAVEILEKVGEDQAAGVLDHFRKRMIAIIKSKPAHRGTLLEASEIVGLMSILDTIDSKAVERSVAKAIQERSLDAESNVEILKKIEGTVRNLRRYIRSLELSLPLGNRGALAYTYAYHVEEKGENNRVAHKLVVCSHYIAPLVSKLLLGKTTIALSATVGDNVIFGQESGIKLPFLSLPPSFPAEKTRIFMPTDTPNLAFQERKRGDVTKVMRRIARATKKLAVKGIRSLCVTVSNEEREKLLSIMLEEGVKAISYGNGVTAKEAAIRFRGGEGDVLIGTMSNFGEGVDLPRKIAPVIFVLRPAYPPPDDPRTQFEERRYGRNRWAVWNWRVMLSVLQVRGRNIRSQDDLGVTIFISQQFRPLVFASLPQTLQISYKGDLTLDQCVKEGIELVG</sequence>
<dbReference type="SMART" id="SM00491">
    <property type="entry name" value="HELICc2"/>
    <property type="match status" value="1"/>
</dbReference>
<dbReference type="SMART" id="SM00487">
    <property type="entry name" value="DEXDc"/>
    <property type="match status" value="1"/>
</dbReference>
<dbReference type="STRING" id="1802308.A3D50_01780"/>
<dbReference type="PROSITE" id="PS51193">
    <property type="entry name" value="HELICASE_ATP_BIND_2"/>
    <property type="match status" value="1"/>
</dbReference>
<dbReference type="SUPFAM" id="SSF52540">
    <property type="entry name" value="P-loop containing nucleoside triphosphate hydrolases"/>
    <property type="match status" value="1"/>
</dbReference>
<dbReference type="Proteomes" id="UP000178413">
    <property type="component" value="Unassembled WGS sequence"/>
</dbReference>
<gene>
    <name evidence="6" type="ORF">A3D50_01780</name>
</gene>
<dbReference type="InterPro" id="IPR006935">
    <property type="entry name" value="Helicase/UvrB_N"/>
</dbReference>
<dbReference type="InterPro" id="IPR014013">
    <property type="entry name" value="Helic_SF1/SF2_ATP-bd_DinG/Rad3"/>
</dbReference>
<comment type="caution">
    <text evidence="6">The sequence shown here is derived from an EMBL/GenBank/DDBJ whole genome shotgun (WGS) entry which is preliminary data.</text>
</comment>
<dbReference type="GO" id="GO:0006139">
    <property type="term" value="P:nucleobase-containing compound metabolic process"/>
    <property type="evidence" value="ECO:0007669"/>
    <property type="project" value="InterPro"/>
</dbReference>
<evidence type="ECO:0000256" key="2">
    <source>
        <dbReference type="ARBA" id="ARBA00022801"/>
    </source>
</evidence>
<dbReference type="InterPro" id="IPR006555">
    <property type="entry name" value="ATP-dep_Helicase_C"/>
</dbReference>
<dbReference type="PANTHER" id="PTHR11472:SF34">
    <property type="entry name" value="REGULATOR OF TELOMERE ELONGATION HELICASE 1"/>
    <property type="match status" value="1"/>
</dbReference>
<protein>
    <recommendedName>
        <fullName evidence="5">Helicase ATP-binding domain-containing protein</fullName>
    </recommendedName>
</protein>
<keyword evidence="3" id="KW-0067">ATP-binding</keyword>
<evidence type="ECO:0000256" key="4">
    <source>
        <dbReference type="ARBA" id="ARBA00038058"/>
    </source>
</evidence>
<feature type="domain" description="Helicase ATP-binding" evidence="5">
    <location>
        <begin position="11"/>
        <end position="252"/>
    </location>
</feature>
<keyword evidence="2" id="KW-0378">Hydrolase</keyword>
<proteinExistence type="inferred from homology"/>
<dbReference type="GO" id="GO:0003677">
    <property type="term" value="F:DNA binding"/>
    <property type="evidence" value="ECO:0007669"/>
    <property type="project" value="InterPro"/>
</dbReference>
<comment type="similarity">
    <text evidence="4">Belongs to the helicase family. DinG subfamily.</text>
</comment>
<dbReference type="InterPro" id="IPR027417">
    <property type="entry name" value="P-loop_NTPase"/>
</dbReference>
<evidence type="ECO:0000313" key="7">
    <source>
        <dbReference type="Proteomes" id="UP000178413"/>
    </source>
</evidence>
<dbReference type="Gene3D" id="3.40.50.300">
    <property type="entry name" value="P-loop containing nucleotide triphosphate hydrolases"/>
    <property type="match status" value="2"/>
</dbReference>
<dbReference type="AlphaFoldDB" id="A0A1G2MLC8"/>
<organism evidence="6 7">
    <name type="scientific">Candidatus Taylorbacteria bacterium RIFCSPHIGHO2_02_FULL_44_12</name>
    <dbReference type="NCBI Taxonomy" id="1802308"/>
    <lineage>
        <taxon>Bacteria</taxon>
        <taxon>Candidatus Tayloriibacteriota</taxon>
    </lineage>
</organism>
<dbReference type="InterPro" id="IPR014001">
    <property type="entry name" value="Helicase_ATP-bd"/>
</dbReference>
<dbReference type="GO" id="GO:0005524">
    <property type="term" value="F:ATP binding"/>
    <property type="evidence" value="ECO:0007669"/>
    <property type="project" value="UniProtKB-KW"/>
</dbReference>
<evidence type="ECO:0000313" key="6">
    <source>
        <dbReference type="EMBL" id="OHA24554.1"/>
    </source>
</evidence>
<dbReference type="EMBL" id="MHRM01000002">
    <property type="protein sequence ID" value="OHA24554.1"/>
    <property type="molecule type" value="Genomic_DNA"/>
</dbReference>